<dbReference type="Proteomes" id="UP000681794">
    <property type="component" value="Chromosome"/>
</dbReference>
<accession>A0ACD1E0C9</accession>
<organism evidence="1 2">
    <name type="scientific">Curtobacterium aetherium</name>
    <dbReference type="NCBI Taxonomy" id="2841594"/>
    <lineage>
        <taxon>Bacteria</taxon>
        <taxon>Bacillati</taxon>
        <taxon>Actinomycetota</taxon>
        <taxon>Actinomycetes</taxon>
        <taxon>Micrococcales</taxon>
        <taxon>Microbacteriaceae</taxon>
        <taxon>Curtobacterium</taxon>
    </lineage>
</organism>
<sequence>MRAAPAGADAADVWRWSDAVTAEEAARRTIGYETFVERPPDLARAEQARERYTALYRAYVEAAQELGVPFREPEVPLDAADQRGTGSAGGSGGPLR</sequence>
<gene>
    <name evidence="1" type="ORF">KM842_08235</name>
</gene>
<evidence type="ECO:0000313" key="2">
    <source>
        <dbReference type="Proteomes" id="UP000681794"/>
    </source>
</evidence>
<dbReference type="EMBL" id="CP076544">
    <property type="protein sequence ID" value="QWS32309.1"/>
    <property type="molecule type" value="Genomic_DNA"/>
</dbReference>
<name>A0ACD1E0C9_9MICO</name>
<protein>
    <submittedName>
        <fullName evidence="1">Uncharacterized protein</fullName>
    </submittedName>
</protein>
<reference evidence="1" key="1">
    <citation type="submission" date="2021-06" db="EMBL/GenBank/DDBJ databases">
        <authorList>
            <person name="Ellington A.J."/>
            <person name="Bryan N.C."/>
            <person name="Christner B.C."/>
            <person name="Reisch C.R."/>
        </authorList>
    </citation>
    <scope>NUCLEOTIDE SEQUENCE</scope>
    <source>
        <strain evidence="1">L6-1</strain>
    </source>
</reference>
<proteinExistence type="predicted"/>
<evidence type="ECO:0000313" key="1">
    <source>
        <dbReference type="EMBL" id="QWS32309.1"/>
    </source>
</evidence>
<keyword evidence="2" id="KW-1185">Reference proteome</keyword>